<evidence type="ECO:0000313" key="3">
    <source>
        <dbReference type="Proteomes" id="UP000499080"/>
    </source>
</evidence>
<sequence>MDSTDGIPNSLKPDWNDRMSFRGPRCEGSGRTKVLPTWGPRDEARKSEILSVEAEESGDRRATIAHFGASVYDVRNFST</sequence>
<keyword evidence="3" id="KW-1185">Reference proteome</keyword>
<organism evidence="2 3">
    <name type="scientific">Araneus ventricosus</name>
    <name type="common">Orbweaver spider</name>
    <name type="synonym">Epeira ventricosa</name>
    <dbReference type="NCBI Taxonomy" id="182803"/>
    <lineage>
        <taxon>Eukaryota</taxon>
        <taxon>Metazoa</taxon>
        <taxon>Ecdysozoa</taxon>
        <taxon>Arthropoda</taxon>
        <taxon>Chelicerata</taxon>
        <taxon>Arachnida</taxon>
        <taxon>Araneae</taxon>
        <taxon>Araneomorphae</taxon>
        <taxon>Entelegynae</taxon>
        <taxon>Araneoidea</taxon>
        <taxon>Araneidae</taxon>
        <taxon>Araneus</taxon>
    </lineage>
</organism>
<accession>A0A4Y2EQN8</accession>
<gene>
    <name evidence="2" type="ORF">AVEN_26154_1</name>
</gene>
<protein>
    <submittedName>
        <fullName evidence="2">Uncharacterized protein</fullName>
    </submittedName>
</protein>
<reference evidence="2 3" key="1">
    <citation type="journal article" date="2019" name="Sci. Rep.">
        <title>Orb-weaving spider Araneus ventricosus genome elucidates the spidroin gene catalogue.</title>
        <authorList>
            <person name="Kono N."/>
            <person name="Nakamura H."/>
            <person name="Ohtoshi R."/>
            <person name="Moran D.A.P."/>
            <person name="Shinohara A."/>
            <person name="Yoshida Y."/>
            <person name="Fujiwara M."/>
            <person name="Mori M."/>
            <person name="Tomita M."/>
            <person name="Arakawa K."/>
        </authorList>
    </citation>
    <scope>NUCLEOTIDE SEQUENCE [LARGE SCALE GENOMIC DNA]</scope>
</reference>
<feature type="compositionally biased region" description="Basic and acidic residues" evidence="1">
    <location>
        <begin position="14"/>
        <end position="30"/>
    </location>
</feature>
<proteinExistence type="predicted"/>
<dbReference type="AlphaFoldDB" id="A0A4Y2EQN8"/>
<dbReference type="Proteomes" id="UP000499080">
    <property type="component" value="Unassembled WGS sequence"/>
</dbReference>
<evidence type="ECO:0000313" key="2">
    <source>
        <dbReference type="EMBL" id="GBM30245.1"/>
    </source>
</evidence>
<name>A0A4Y2EQN8_ARAVE</name>
<evidence type="ECO:0000256" key="1">
    <source>
        <dbReference type="SAM" id="MobiDB-lite"/>
    </source>
</evidence>
<dbReference type="EMBL" id="BGPR01000655">
    <property type="protein sequence ID" value="GBM30245.1"/>
    <property type="molecule type" value="Genomic_DNA"/>
</dbReference>
<comment type="caution">
    <text evidence="2">The sequence shown here is derived from an EMBL/GenBank/DDBJ whole genome shotgun (WGS) entry which is preliminary data.</text>
</comment>
<feature type="region of interest" description="Disordered" evidence="1">
    <location>
        <begin position="1"/>
        <end position="39"/>
    </location>
</feature>